<dbReference type="EMBL" id="BLAL01000262">
    <property type="protein sequence ID" value="GES98180.1"/>
    <property type="molecule type" value="Genomic_DNA"/>
</dbReference>
<proteinExistence type="predicted"/>
<sequence length="360" mass="43224">MNWKTNKSITNNFIKNNFLTFMKLCPFTIIPEQNLYHFFFLQIKINIFKYVNHPLNLAQTCRNWSIIAKDPYAKFEWLLEHYEEEHALFHAVRLGVTFIDMTLCQSLIERKVITSRYFIQILLMHFRVYNQKLIELRLKHDFNKIYINDNYAYQQKINPSWSRNLLIFVFAYLLNERQSANAKKDLLSNDMMEPSRIISVNPRINNAFAEMLRNNLKEIEYLIYKLISKSSIQLDLNNTIYAHKLLLFLEKYSLENKFDAIKYFDSLQEENLTRSLTILPLFVNNIGTFKLRTSSRNVIQRIRDRPTRQNTNRIYKIYRRRSRRGQFNEHETTLNTIANLPRQTSNDPLVQQFFNGSPFN</sequence>
<dbReference type="Proteomes" id="UP000615446">
    <property type="component" value="Unassembled WGS sequence"/>
</dbReference>
<organism evidence="1 2">
    <name type="scientific">Rhizophagus clarus</name>
    <dbReference type="NCBI Taxonomy" id="94130"/>
    <lineage>
        <taxon>Eukaryota</taxon>
        <taxon>Fungi</taxon>
        <taxon>Fungi incertae sedis</taxon>
        <taxon>Mucoromycota</taxon>
        <taxon>Glomeromycotina</taxon>
        <taxon>Glomeromycetes</taxon>
        <taxon>Glomerales</taxon>
        <taxon>Glomeraceae</taxon>
        <taxon>Rhizophagus</taxon>
    </lineage>
</organism>
<evidence type="ECO:0000313" key="2">
    <source>
        <dbReference type="Proteomes" id="UP000615446"/>
    </source>
</evidence>
<evidence type="ECO:0000313" key="1">
    <source>
        <dbReference type="EMBL" id="GES98180.1"/>
    </source>
</evidence>
<name>A0A8H3QZH6_9GLOM</name>
<reference evidence="1" key="1">
    <citation type="submission" date="2019-10" db="EMBL/GenBank/DDBJ databases">
        <title>Conservation and host-specific expression of non-tandemly repeated heterogenous ribosome RNA gene in arbuscular mycorrhizal fungi.</title>
        <authorList>
            <person name="Maeda T."/>
            <person name="Kobayashi Y."/>
            <person name="Nakagawa T."/>
            <person name="Ezawa T."/>
            <person name="Yamaguchi K."/>
            <person name="Bino T."/>
            <person name="Nishimoto Y."/>
            <person name="Shigenobu S."/>
            <person name="Kawaguchi M."/>
        </authorList>
    </citation>
    <scope>NUCLEOTIDE SEQUENCE</scope>
    <source>
        <strain evidence="1">HR1</strain>
    </source>
</reference>
<gene>
    <name evidence="1" type="ORF">RCL2_002473900</name>
</gene>
<dbReference type="AlphaFoldDB" id="A0A8H3QZH6"/>
<dbReference type="OrthoDB" id="2318184at2759"/>
<protein>
    <submittedName>
        <fullName evidence="1">Uncharacterized protein</fullName>
    </submittedName>
</protein>
<accession>A0A8H3QZH6</accession>
<comment type="caution">
    <text evidence="1">The sequence shown here is derived from an EMBL/GenBank/DDBJ whole genome shotgun (WGS) entry which is preliminary data.</text>
</comment>